<keyword evidence="1" id="KW-0238">DNA-binding</keyword>
<evidence type="ECO:0000256" key="1">
    <source>
        <dbReference type="ARBA" id="ARBA00023125"/>
    </source>
</evidence>
<feature type="non-terminal residue" evidence="2">
    <location>
        <position position="1"/>
    </location>
</feature>
<proteinExistence type="predicted"/>
<dbReference type="SUPFAM" id="SSF47823">
    <property type="entry name" value="lambda integrase-like, N-terminal domain"/>
    <property type="match status" value="1"/>
</dbReference>
<organism evidence="2 3">
    <name type="scientific">Piloderma croceum (strain F 1598)</name>
    <dbReference type="NCBI Taxonomy" id="765440"/>
    <lineage>
        <taxon>Eukaryota</taxon>
        <taxon>Fungi</taxon>
        <taxon>Dikarya</taxon>
        <taxon>Basidiomycota</taxon>
        <taxon>Agaricomycotina</taxon>
        <taxon>Agaricomycetes</taxon>
        <taxon>Agaricomycetidae</taxon>
        <taxon>Atheliales</taxon>
        <taxon>Atheliaceae</taxon>
        <taxon>Piloderma</taxon>
    </lineage>
</organism>
<reference evidence="3" key="2">
    <citation type="submission" date="2015-01" db="EMBL/GenBank/DDBJ databases">
        <title>Evolutionary Origins and Diversification of the Mycorrhizal Mutualists.</title>
        <authorList>
            <consortium name="DOE Joint Genome Institute"/>
            <consortium name="Mycorrhizal Genomics Consortium"/>
            <person name="Kohler A."/>
            <person name="Kuo A."/>
            <person name="Nagy L.G."/>
            <person name="Floudas D."/>
            <person name="Copeland A."/>
            <person name="Barry K.W."/>
            <person name="Cichocki N."/>
            <person name="Veneault-Fourrey C."/>
            <person name="LaButti K."/>
            <person name="Lindquist E.A."/>
            <person name="Lipzen A."/>
            <person name="Lundell T."/>
            <person name="Morin E."/>
            <person name="Murat C."/>
            <person name="Riley R."/>
            <person name="Ohm R."/>
            <person name="Sun H."/>
            <person name="Tunlid A."/>
            <person name="Henrissat B."/>
            <person name="Grigoriev I.V."/>
            <person name="Hibbett D.S."/>
            <person name="Martin F."/>
        </authorList>
    </citation>
    <scope>NUCLEOTIDE SEQUENCE [LARGE SCALE GENOMIC DNA]</scope>
    <source>
        <strain evidence="3">F 1598</strain>
    </source>
</reference>
<keyword evidence="3" id="KW-1185">Reference proteome</keyword>
<dbReference type="GO" id="GO:0003677">
    <property type="term" value="F:DNA binding"/>
    <property type="evidence" value="ECO:0007669"/>
    <property type="project" value="UniProtKB-KW"/>
</dbReference>
<evidence type="ECO:0000313" key="2">
    <source>
        <dbReference type="EMBL" id="KIM77229.1"/>
    </source>
</evidence>
<sequence length="120" mass="13541">AWQNSTLQKYHGGVNKFIVFCEREHIPQHLRLPVSEHILCAFAASSAGSFSGDSICNNLSAIRAWHIINNAPYMAGLHLHYTLKGAHNMTPVSSRHPLRLPVSWEMLEILYKELDHGDPE</sequence>
<accession>A0A0C3FBJ7</accession>
<dbReference type="EMBL" id="KN833027">
    <property type="protein sequence ID" value="KIM77229.1"/>
    <property type="molecule type" value="Genomic_DNA"/>
</dbReference>
<dbReference type="HOGENOM" id="CLU_003292_7_2_1"/>
<feature type="non-terminal residue" evidence="2">
    <location>
        <position position="120"/>
    </location>
</feature>
<evidence type="ECO:0000313" key="3">
    <source>
        <dbReference type="Proteomes" id="UP000054166"/>
    </source>
</evidence>
<dbReference type="OrthoDB" id="3254696at2759"/>
<dbReference type="Proteomes" id="UP000054166">
    <property type="component" value="Unassembled WGS sequence"/>
</dbReference>
<dbReference type="STRING" id="765440.A0A0C3FBJ7"/>
<dbReference type="Gene3D" id="1.10.150.130">
    <property type="match status" value="1"/>
</dbReference>
<protein>
    <submittedName>
        <fullName evidence="2">Uncharacterized protein</fullName>
    </submittedName>
</protein>
<dbReference type="InterPro" id="IPR010998">
    <property type="entry name" value="Integrase_recombinase_N"/>
</dbReference>
<gene>
    <name evidence="2" type="ORF">PILCRDRAFT_51840</name>
</gene>
<name>A0A0C3FBJ7_PILCF</name>
<dbReference type="InParanoid" id="A0A0C3FBJ7"/>
<reference evidence="2 3" key="1">
    <citation type="submission" date="2014-04" db="EMBL/GenBank/DDBJ databases">
        <authorList>
            <consortium name="DOE Joint Genome Institute"/>
            <person name="Kuo A."/>
            <person name="Tarkka M."/>
            <person name="Buscot F."/>
            <person name="Kohler A."/>
            <person name="Nagy L.G."/>
            <person name="Floudas D."/>
            <person name="Copeland A."/>
            <person name="Barry K.W."/>
            <person name="Cichocki N."/>
            <person name="Veneault-Fourrey C."/>
            <person name="LaButti K."/>
            <person name="Lindquist E.A."/>
            <person name="Lipzen A."/>
            <person name="Lundell T."/>
            <person name="Morin E."/>
            <person name="Murat C."/>
            <person name="Sun H."/>
            <person name="Tunlid A."/>
            <person name="Henrissat B."/>
            <person name="Grigoriev I.V."/>
            <person name="Hibbett D.S."/>
            <person name="Martin F."/>
            <person name="Nordberg H.P."/>
            <person name="Cantor M.N."/>
            <person name="Hua S.X."/>
        </authorList>
    </citation>
    <scope>NUCLEOTIDE SEQUENCE [LARGE SCALE GENOMIC DNA]</scope>
    <source>
        <strain evidence="2 3">F 1598</strain>
    </source>
</reference>
<dbReference type="AlphaFoldDB" id="A0A0C3FBJ7"/>